<feature type="compositionally biased region" description="Acidic residues" evidence="1">
    <location>
        <begin position="279"/>
        <end position="288"/>
    </location>
</feature>
<dbReference type="Proteomes" id="UP001521184">
    <property type="component" value="Unassembled WGS sequence"/>
</dbReference>
<comment type="caution">
    <text evidence="3">The sequence shown here is derived from an EMBL/GenBank/DDBJ whole genome shotgun (WGS) entry which is preliminary data.</text>
</comment>
<feature type="region of interest" description="Disordered" evidence="1">
    <location>
        <begin position="219"/>
        <end position="288"/>
    </location>
</feature>
<feature type="compositionally biased region" description="Basic and acidic residues" evidence="1">
    <location>
        <begin position="245"/>
        <end position="256"/>
    </location>
</feature>
<protein>
    <recommendedName>
        <fullName evidence="2">DUF7918 domain-containing protein</fullName>
    </recommendedName>
</protein>
<reference evidence="3 4" key="1">
    <citation type="journal article" date="2023" name="Plant Dis.">
        <title>First Report of Diplodia intermedia Causing Canker and Dieback Diseases on Apple Trees in Canada.</title>
        <authorList>
            <person name="Ellouze W."/>
            <person name="Ilyukhin E."/>
            <person name="Sulman M."/>
            <person name="Ali S."/>
        </authorList>
    </citation>
    <scope>NUCLEOTIDE SEQUENCE [LARGE SCALE GENOMIC DNA]</scope>
    <source>
        <strain evidence="3 4">M45-28</strain>
    </source>
</reference>
<keyword evidence="4" id="KW-1185">Reference proteome</keyword>
<evidence type="ECO:0000313" key="4">
    <source>
        <dbReference type="Proteomes" id="UP001521184"/>
    </source>
</evidence>
<evidence type="ECO:0000259" key="2">
    <source>
        <dbReference type="Pfam" id="PF25534"/>
    </source>
</evidence>
<dbReference type="PANTHER" id="PTHR36223:SF1">
    <property type="entry name" value="TRANSCRIPTION ELONGATION FACTOR EAF N-TERMINAL DOMAIN-CONTAINING PROTEIN"/>
    <property type="match status" value="1"/>
</dbReference>
<name>A0ABR3TJR7_9PEZI</name>
<dbReference type="InterPro" id="IPR057678">
    <property type="entry name" value="DUF7918"/>
</dbReference>
<dbReference type="Pfam" id="PF25534">
    <property type="entry name" value="DUF7918"/>
    <property type="match status" value="1"/>
</dbReference>
<organism evidence="3 4">
    <name type="scientific">Diplodia intermedia</name>
    <dbReference type="NCBI Taxonomy" id="856260"/>
    <lineage>
        <taxon>Eukaryota</taxon>
        <taxon>Fungi</taxon>
        <taxon>Dikarya</taxon>
        <taxon>Ascomycota</taxon>
        <taxon>Pezizomycotina</taxon>
        <taxon>Dothideomycetes</taxon>
        <taxon>Dothideomycetes incertae sedis</taxon>
        <taxon>Botryosphaeriales</taxon>
        <taxon>Botryosphaeriaceae</taxon>
        <taxon>Diplodia</taxon>
    </lineage>
</organism>
<evidence type="ECO:0000256" key="1">
    <source>
        <dbReference type="SAM" id="MobiDB-lite"/>
    </source>
</evidence>
<proteinExistence type="predicted"/>
<sequence>MANDKGLRVQISHKKEYLATDEEQLDGVVTRYIEAGSGQSFSIHWSFGEWFPFKDTHIMSTVSLDGKYVDCLAFAPENMSKPEGFTLYGARVMKDEKWYQLPFSFADLNIDEDNHGINDTGLKEKVGSLGEISIRFWRIEKLGEIECNGRMPAFESLNSVPEKALKGRAVSQQAFLGDARRLDASVKTWDTRYIDPKDKPFQVFNFRYRSRSGLQALGLIPRTPEPALRPMKRRQEAQQNVDPQIKPEPDVKRERGDSDEEDGAERKSKRQRGSHVFEDVETIDMTAD</sequence>
<dbReference type="EMBL" id="JAKEKT020000058">
    <property type="protein sequence ID" value="KAL1639792.1"/>
    <property type="molecule type" value="Genomic_DNA"/>
</dbReference>
<gene>
    <name evidence="3" type="ORF">SLS58_007534</name>
</gene>
<feature type="domain" description="DUF7918" evidence="2">
    <location>
        <begin position="15"/>
        <end position="223"/>
    </location>
</feature>
<evidence type="ECO:0000313" key="3">
    <source>
        <dbReference type="EMBL" id="KAL1639792.1"/>
    </source>
</evidence>
<dbReference type="PANTHER" id="PTHR36223">
    <property type="entry name" value="BETA-LACTAMASE-TYPE TRANSPEPTIDASE FOLD DOMAIN CONTAINING PROTEIN"/>
    <property type="match status" value="1"/>
</dbReference>
<accession>A0ABR3TJR7</accession>